<reference evidence="1" key="1">
    <citation type="journal article" date="2014" name="Int. J. Antimicrob. Agents">
        <title>Complete nucleotide sequence of the IncI1 plasmid pSH4469 encoding CTX-M-15 extended-spectrum beta-lactamase in a clinical isolate of Shigella sonnei from an outbreak in the Republic of Korea.</title>
        <authorList>
            <person name="Kim J.S."/>
            <person name="Kim J."/>
            <person name="Jeon S.-E."/>
            <person name="Kim S.-J."/>
            <person name="Kim N.-O."/>
            <person name="Hong S."/>
            <person name="Kang Y.-H."/>
            <person name="Han S."/>
            <person name="Chung G.T."/>
        </authorList>
    </citation>
    <scope>NUCLEOTIDE SEQUENCE</scope>
    <source>
        <strain evidence="1">SS084469</strain>
        <plasmid evidence="1">pSH4469</plasmid>
    </source>
</reference>
<accession>A0A0A0QUQ6</accession>
<name>A0A0A0QUQ6_SHISO</name>
<evidence type="ECO:0000313" key="1">
    <source>
        <dbReference type="EMBL" id="AIT41391.1"/>
    </source>
</evidence>
<proteinExistence type="predicted"/>
<dbReference type="RefSeq" id="WP_238783953.1">
    <property type="nucleotide sequence ID" value="NZ_KJ406378.1"/>
</dbReference>
<dbReference type="EMBL" id="KJ406378">
    <property type="protein sequence ID" value="AIT41391.1"/>
    <property type="molecule type" value="Genomic_DNA"/>
</dbReference>
<organism evidence="1">
    <name type="scientific">Shigella sonnei</name>
    <dbReference type="NCBI Taxonomy" id="624"/>
    <lineage>
        <taxon>Bacteria</taxon>
        <taxon>Pseudomonadati</taxon>
        <taxon>Pseudomonadota</taxon>
        <taxon>Gammaproteobacteria</taxon>
        <taxon>Enterobacterales</taxon>
        <taxon>Enterobacteriaceae</taxon>
        <taxon>Shigella</taxon>
    </lineage>
</organism>
<sequence length="110" mass="12092">MGWLVMAVGLTILIITGSYQNQKMSETTNAQQYASASVWASQILMIANRINDIRYVSGQQDGVISSDKLALPVTPDSRIKHQLQQGVCGYGCLNNQDLLKLCVQKVVVLH</sequence>
<keyword evidence="1" id="KW-0614">Plasmid</keyword>
<gene>
    <name evidence="1" type="primary">pilM</name>
</gene>
<geneLocation type="plasmid" evidence="1">
    <name>pSH4469</name>
</geneLocation>
<protein>
    <submittedName>
        <fullName evidence="1">Type IV prepilin</fullName>
    </submittedName>
</protein>
<dbReference type="Gene3D" id="3.30.450.360">
    <property type="match status" value="1"/>
</dbReference>
<dbReference type="AlphaFoldDB" id="A0A0A0QUQ6"/>